<dbReference type="GO" id="GO:0008270">
    <property type="term" value="F:zinc ion binding"/>
    <property type="evidence" value="ECO:0007669"/>
    <property type="project" value="UniProtKB-KW"/>
</dbReference>
<dbReference type="Gene3D" id="3.30.160.60">
    <property type="entry name" value="Classic Zinc Finger"/>
    <property type="match status" value="2"/>
</dbReference>
<proteinExistence type="predicted"/>
<gene>
    <name evidence="11" type="primary">Piso0_002301</name>
    <name evidence="11" type="ORF">GNLVRS01_PISO0I07224g</name>
</gene>
<accession>G8YEP0</accession>
<dbReference type="OMA" id="CAMAGPT"/>
<evidence type="ECO:0000256" key="9">
    <source>
        <dbReference type="SAM" id="MobiDB-lite"/>
    </source>
</evidence>
<evidence type="ECO:0000256" key="8">
    <source>
        <dbReference type="PROSITE-ProRule" id="PRU00042"/>
    </source>
</evidence>
<keyword evidence="7" id="KW-0539">Nucleus</keyword>
<dbReference type="InParanoid" id="G8YEP0"/>
<dbReference type="STRING" id="559304.G8YEP0"/>
<feature type="compositionally biased region" description="Polar residues" evidence="9">
    <location>
        <begin position="29"/>
        <end position="41"/>
    </location>
</feature>
<dbReference type="GO" id="GO:0000978">
    <property type="term" value="F:RNA polymerase II cis-regulatory region sequence-specific DNA binding"/>
    <property type="evidence" value="ECO:0007669"/>
    <property type="project" value="TreeGrafter"/>
</dbReference>
<dbReference type="PROSITE" id="PS50157">
    <property type="entry name" value="ZINC_FINGER_C2H2_2"/>
    <property type="match status" value="2"/>
</dbReference>
<dbReference type="EMBL" id="FO082051">
    <property type="protein sequence ID" value="CCE81639.1"/>
    <property type="molecule type" value="Genomic_DNA"/>
</dbReference>
<keyword evidence="2" id="KW-0678">Repressor</keyword>
<evidence type="ECO:0000259" key="10">
    <source>
        <dbReference type="PROSITE" id="PS50157"/>
    </source>
</evidence>
<evidence type="ECO:0000256" key="7">
    <source>
        <dbReference type="ARBA" id="ARBA00023242"/>
    </source>
</evidence>
<keyword evidence="12" id="KW-1185">Reference proteome</keyword>
<dbReference type="InterPro" id="IPR036236">
    <property type="entry name" value="Znf_C2H2_sf"/>
</dbReference>
<dbReference type="GO" id="GO:0060258">
    <property type="term" value="P:negative regulation of filamentous growth"/>
    <property type="evidence" value="ECO:0007669"/>
    <property type="project" value="UniProtKB-ARBA"/>
</dbReference>
<dbReference type="FunCoup" id="G8YEP0">
    <property type="interactions" value="638"/>
</dbReference>
<evidence type="ECO:0000313" key="11">
    <source>
        <dbReference type="EMBL" id="CCE81639.1"/>
    </source>
</evidence>
<dbReference type="GO" id="GO:0000981">
    <property type="term" value="F:DNA-binding transcription factor activity, RNA polymerase II-specific"/>
    <property type="evidence" value="ECO:0007669"/>
    <property type="project" value="TreeGrafter"/>
</dbReference>
<sequence>MLQMSRPAAQPRSAPQQSLPSFSELLDNIQRSRNSAMSPAESTPGRDPYSFSTPSPASSGLLASRSPYLSYSPVEGGRSSPATSLPPPLRVATPVAASPPGVSLLSPVSTVINEFRMPSPAPSTDSSSEPIKKEKRRHVCNVCSRYFTTSGHLARHNRIHTGEKRYECPWPSCDARFARQDNCMQHYKTHTNGKRRAKKRHQ</sequence>
<dbReference type="AlphaFoldDB" id="G8YEP0"/>
<evidence type="ECO:0000256" key="3">
    <source>
        <dbReference type="ARBA" id="ARBA00022723"/>
    </source>
</evidence>
<dbReference type="SMART" id="SM00355">
    <property type="entry name" value="ZnF_C2H2"/>
    <property type="match status" value="2"/>
</dbReference>
<dbReference type="PANTHER" id="PTHR23235:SF120">
    <property type="entry name" value="KRUPPEL-LIKE FACTOR 15"/>
    <property type="match status" value="1"/>
</dbReference>
<evidence type="ECO:0000256" key="1">
    <source>
        <dbReference type="ARBA" id="ARBA00004123"/>
    </source>
</evidence>
<name>G8YEP0_PICSO</name>
<dbReference type="GO" id="GO:0005634">
    <property type="term" value="C:nucleus"/>
    <property type="evidence" value="ECO:0007669"/>
    <property type="project" value="UniProtKB-SubCell"/>
</dbReference>
<dbReference type="eggNOG" id="KOG1721">
    <property type="taxonomic scope" value="Eukaryota"/>
</dbReference>
<evidence type="ECO:0000256" key="5">
    <source>
        <dbReference type="ARBA" id="ARBA00022771"/>
    </source>
</evidence>
<keyword evidence="3" id="KW-0479">Metal-binding</keyword>
<dbReference type="OrthoDB" id="6365676at2759"/>
<dbReference type="PANTHER" id="PTHR23235">
    <property type="entry name" value="KRUEPPEL-LIKE TRANSCRIPTION FACTOR"/>
    <property type="match status" value="1"/>
</dbReference>
<dbReference type="HOGENOM" id="CLU_069169_0_0_1"/>
<evidence type="ECO:0000256" key="2">
    <source>
        <dbReference type="ARBA" id="ARBA00022491"/>
    </source>
</evidence>
<feature type="region of interest" description="Disordered" evidence="9">
    <location>
        <begin position="1"/>
        <end position="86"/>
    </location>
</feature>
<feature type="domain" description="C2H2-type" evidence="10">
    <location>
        <begin position="166"/>
        <end position="195"/>
    </location>
</feature>
<keyword evidence="5 8" id="KW-0863">Zinc-finger</keyword>
<dbReference type="PROSITE" id="PS00028">
    <property type="entry name" value="ZINC_FINGER_C2H2_1"/>
    <property type="match status" value="2"/>
</dbReference>
<keyword evidence="6" id="KW-0862">Zinc</keyword>
<dbReference type="Pfam" id="PF00096">
    <property type="entry name" value="zf-C2H2"/>
    <property type="match status" value="1"/>
</dbReference>
<keyword evidence="4" id="KW-0677">Repeat</keyword>
<dbReference type="Proteomes" id="UP000005222">
    <property type="component" value="Chromosome I"/>
</dbReference>
<dbReference type="InterPro" id="IPR013087">
    <property type="entry name" value="Znf_C2H2_type"/>
</dbReference>
<evidence type="ECO:0000256" key="4">
    <source>
        <dbReference type="ARBA" id="ARBA00022737"/>
    </source>
</evidence>
<dbReference type="FunFam" id="3.30.160.60:FF:001382">
    <property type="entry name" value="Transcriptional repressor"/>
    <property type="match status" value="1"/>
</dbReference>
<feature type="domain" description="C2H2-type" evidence="10">
    <location>
        <begin position="138"/>
        <end position="165"/>
    </location>
</feature>
<organism evidence="11 12">
    <name type="scientific">Pichia sorbitophila (strain ATCC MYA-4447 / BCRC 22081 / CBS 7064 / NBRC 10061 / NRRL Y-12695)</name>
    <name type="common">Hybrid yeast</name>
    <dbReference type="NCBI Taxonomy" id="559304"/>
    <lineage>
        <taxon>Eukaryota</taxon>
        <taxon>Fungi</taxon>
        <taxon>Dikarya</taxon>
        <taxon>Ascomycota</taxon>
        <taxon>Saccharomycotina</taxon>
        <taxon>Pichiomycetes</taxon>
        <taxon>Debaryomycetaceae</taxon>
        <taxon>Millerozyma</taxon>
    </lineage>
</organism>
<reference evidence="11 12" key="1">
    <citation type="journal article" date="2012" name="G3 (Bethesda)">
        <title>Pichia sorbitophila, an interspecies yeast hybrid reveals early steps of genome resolution following polyploidization.</title>
        <authorList>
            <person name="Leh Louis V."/>
            <person name="Despons L."/>
            <person name="Friedrich A."/>
            <person name="Martin T."/>
            <person name="Durrens P."/>
            <person name="Casaregola S."/>
            <person name="Neuveglise C."/>
            <person name="Fairhead C."/>
            <person name="Marck C."/>
            <person name="Cruz J.A."/>
            <person name="Straub M.L."/>
            <person name="Kugler V."/>
            <person name="Sacerdot C."/>
            <person name="Uzunov Z."/>
            <person name="Thierry A."/>
            <person name="Weiss S."/>
            <person name="Bleykasten C."/>
            <person name="De Montigny J."/>
            <person name="Jacques N."/>
            <person name="Jung P."/>
            <person name="Lemaire M."/>
            <person name="Mallet S."/>
            <person name="Morel G."/>
            <person name="Richard G.F."/>
            <person name="Sarkar A."/>
            <person name="Savel G."/>
            <person name="Schacherer J."/>
            <person name="Seret M.L."/>
            <person name="Talla E."/>
            <person name="Samson G."/>
            <person name="Jubin C."/>
            <person name="Poulain J."/>
            <person name="Vacherie B."/>
            <person name="Barbe V."/>
            <person name="Pelletier E."/>
            <person name="Sherman D.J."/>
            <person name="Westhof E."/>
            <person name="Weissenbach J."/>
            <person name="Baret P.V."/>
            <person name="Wincker P."/>
            <person name="Gaillardin C."/>
            <person name="Dujon B."/>
            <person name="Souciet J.L."/>
        </authorList>
    </citation>
    <scope>NUCLEOTIDE SEQUENCE [LARGE SCALE GENOMIC DNA]</scope>
    <source>
        <strain evidence="12">ATCC MYA-4447 / BCRC 22081 / CBS 7064 / NBRC 10061 / NRRL Y-12695</strain>
    </source>
</reference>
<comment type="subcellular location">
    <subcellularLocation>
        <location evidence="1">Nucleus</location>
    </subcellularLocation>
</comment>
<dbReference type="GO" id="GO:0000122">
    <property type="term" value="P:negative regulation of transcription by RNA polymerase II"/>
    <property type="evidence" value="ECO:0007669"/>
    <property type="project" value="UniProtKB-ARBA"/>
</dbReference>
<protein>
    <submittedName>
        <fullName evidence="11">Piso0_002301 protein</fullName>
    </submittedName>
</protein>
<dbReference type="SUPFAM" id="SSF57667">
    <property type="entry name" value="beta-beta-alpha zinc fingers"/>
    <property type="match status" value="1"/>
</dbReference>
<evidence type="ECO:0000256" key="6">
    <source>
        <dbReference type="ARBA" id="ARBA00022833"/>
    </source>
</evidence>
<evidence type="ECO:0000313" key="12">
    <source>
        <dbReference type="Proteomes" id="UP000005222"/>
    </source>
</evidence>